<feature type="compositionally biased region" description="Basic and acidic residues" evidence="1">
    <location>
        <begin position="65"/>
        <end position="74"/>
    </location>
</feature>
<sequence>MHLLLNRLINRFTWHKFPNFTLSTNPTTLEFFTFPLAYSTSTSIWFGFTIFLVLPRVQNTCVEKKRPNENERIGRKSQLSPKVSKARNGEPARAENC</sequence>
<protein>
    <submittedName>
        <fullName evidence="3">Uncharacterized protein</fullName>
    </submittedName>
</protein>
<keyword evidence="4" id="KW-1185">Reference proteome</keyword>
<name>A0A9Q0BQU6_9MUSC</name>
<evidence type="ECO:0000256" key="2">
    <source>
        <dbReference type="SAM" id="Phobius"/>
    </source>
</evidence>
<feature type="non-terminal residue" evidence="3">
    <location>
        <position position="97"/>
    </location>
</feature>
<gene>
    <name evidence="3" type="ORF">M5D96_005481</name>
</gene>
<accession>A0A9Q0BQU6</accession>
<evidence type="ECO:0000313" key="3">
    <source>
        <dbReference type="EMBL" id="KAI8041227.1"/>
    </source>
</evidence>
<feature type="region of interest" description="Disordered" evidence="1">
    <location>
        <begin position="65"/>
        <end position="97"/>
    </location>
</feature>
<reference evidence="3" key="1">
    <citation type="journal article" date="2023" name="Genome Biol. Evol.">
        <title>Long-read-based Genome Assembly of Drosophila gunungcola Reveals Fewer Chemosensory Genes in Flower-breeding Species.</title>
        <authorList>
            <person name="Negi A."/>
            <person name="Liao B.Y."/>
            <person name="Yeh S.D."/>
        </authorList>
    </citation>
    <scope>NUCLEOTIDE SEQUENCE</scope>
    <source>
        <strain evidence="3">Sukarami</strain>
    </source>
</reference>
<dbReference type="AlphaFoldDB" id="A0A9Q0BQU6"/>
<evidence type="ECO:0000313" key="4">
    <source>
        <dbReference type="Proteomes" id="UP001059596"/>
    </source>
</evidence>
<feature type="compositionally biased region" description="Basic and acidic residues" evidence="1">
    <location>
        <begin position="87"/>
        <end position="97"/>
    </location>
</feature>
<comment type="caution">
    <text evidence="3">The sequence shown here is derived from an EMBL/GenBank/DDBJ whole genome shotgun (WGS) entry which is preliminary data.</text>
</comment>
<organism evidence="3 4">
    <name type="scientific">Drosophila gunungcola</name>
    <name type="common">fruit fly</name>
    <dbReference type="NCBI Taxonomy" id="103775"/>
    <lineage>
        <taxon>Eukaryota</taxon>
        <taxon>Metazoa</taxon>
        <taxon>Ecdysozoa</taxon>
        <taxon>Arthropoda</taxon>
        <taxon>Hexapoda</taxon>
        <taxon>Insecta</taxon>
        <taxon>Pterygota</taxon>
        <taxon>Neoptera</taxon>
        <taxon>Endopterygota</taxon>
        <taxon>Diptera</taxon>
        <taxon>Brachycera</taxon>
        <taxon>Muscomorpha</taxon>
        <taxon>Ephydroidea</taxon>
        <taxon>Drosophilidae</taxon>
        <taxon>Drosophila</taxon>
        <taxon>Sophophora</taxon>
    </lineage>
</organism>
<feature type="transmembrane region" description="Helical" evidence="2">
    <location>
        <begin position="36"/>
        <end position="57"/>
    </location>
</feature>
<dbReference type="Proteomes" id="UP001059596">
    <property type="component" value="Unassembled WGS sequence"/>
</dbReference>
<keyword evidence="2" id="KW-1133">Transmembrane helix</keyword>
<evidence type="ECO:0000256" key="1">
    <source>
        <dbReference type="SAM" id="MobiDB-lite"/>
    </source>
</evidence>
<keyword evidence="2" id="KW-0472">Membrane</keyword>
<dbReference type="EMBL" id="JAMKOV010000003">
    <property type="protein sequence ID" value="KAI8041227.1"/>
    <property type="molecule type" value="Genomic_DNA"/>
</dbReference>
<keyword evidence="2" id="KW-0812">Transmembrane</keyword>
<proteinExistence type="predicted"/>